<sequence>MSNNKINWGSIFKITDIFKYLKGNDLKEFAYTSKSIYISFKPQIFGTLNVSNKRKDFIENIPLMVFFGEDKRLIKLKSMNTVYISFRLPAPRFRLLFGCFKNITHLSLVSVKFEVLFINQILRKLTKLRSLELKVLKIVAEFAFLLKGGNASLFIPLHLNQLMLKSCVSRVNVEIITDYFAARDLKYNAFVNFPNFKYEKLKHLSIIDNNQHKVPFINRYLVNNPWLKKLSIDYYELDGESFSLLANFKGLTHLVLLKCDQKLNFSTEHHRPIISIKTLSLDETIYSLNFKSVLSFVSYLPNLQYLKLIYNCPNGTSIEKLIFKLSSLTSLTLISKKPSQYSLNLVNNTLYSIILVNFKYNPRLVTDRLKDLIGLRKLKLTNATLDNPRDVIKLDKVGVKFKKLGWNAISNGNSINCSKII</sequence>
<dbReference type="EMBL" id="KQ964455">
    <property type="protein sequence ID" value="KXN72337.1"/>
    <property type="molecule type" value="Genomic_DNA"/>
</dbReference>
<keyword evidence="2" id="KW-1185">Reference proteome</keyword>
<accession>A0A137PBF4</accession>
<organism evidence="1 2">
    <name type="scientific">Conidiobolus coronatus (strain ATCC 28846 / CBS 209.66 / NRRL 28638)</name>
    <name type="common">Delacroixia coronata</name>
    <dbReference type="NCBI Taxonomy" id="796925"/>
    <lineage>
        <taxon>Eukaryota</taxon>
        <taxon>Fungi</taxon>
        <taxon>Fungi incertae sedis</taxon>
        <taxon>Zoopagomycota</taxon>
        <taxon>Entomophthoromycotina</taxon>
        <taxon>Entomophthoromycetes</taxon>
        <taxon>Entomophthorales</taxon>
        <taxon>Ancylistaceae</taxon>
        <taxon>Conidiobolus</taxon>
    </lineage>
</organism>
<protein>
    <recommendedName>
        <fullName evidence="3">RNI-like protein</fullName>
    </recommendedName>
</protein>
<dbReference type="Proteomes" id="UP000070444">
    <property type="component" value="Unassembled WGS sequence"/>
</dbReference>
<dbReference type="AlphaFoldDB" id="A0A137PBF4"/>
<gene>
    <name evidence="1" type="ORF">CONCODRAFT_168915</name>
</gene>
<dbReference type="InterPro" id="IPR032675">
    <property type="entry name" value="LRR_dom_sf"/>
</dbReference>
<evidence type="ECO:0000313" key="1">
    <source>
        <dbReference type="EMBL" id="KXN72337.1"/>
    </source>
</evidence>
<dbReference type="Gene3D" id="3.80.10.10">
    <property type="entry name" value="Ribonuclease Inhibitor"/>
    <property type="match status" value="1"/>
</dbReference>
<evidence type="ECO:0000313" key="2">
    <source>
        <dbReference type="Proteomes" id="UP000070444"/>
    </source>
</evidence>
<reference evidence="1 2" key="1">
    <citation type="journal article" date="2015" name="Genome Biol. Evol.">
        <title>Phylogenomic analyses indicate that early fungi evolved digesting cell walls of algal ancestors of land plants.</title>
        <authorList>
            <person name="Chang Y."/>
            <person name="Wang S."/>
            <person name="Sekimoto S."/>
            <person name="Aerts A.L."/>
            <person name="Choi C."/>
            <person name="Clum A."/>
            <person name="LaButti K.M."/>
            <person name="Lindquist E.A."/>
            <person name="Yee Ngan C."/>
            <person name="Ohm R.A."/>
            <person name="Salamov A.A."/>
            <person name="Grigoriev I.V."/>
            <person name="Spatafora J.W."/>
            <person name="Berbee M.L."/>
        </authorList>
    </citation>
    <scope>NUCLEOTIDE SEQUENCE [LARGE SCALE GENOMIC DNA]</scope>
    <source>
        <strain evidence="1 2">NRRL 28638</strain>
    </source>
</reference>
<evidence type="ECO:0008006" key="3">
    <source>
        <dbReference type="Google" id="ProtNLM"/>
    </source>
</evidence>
<proteinExistence type="predicted"/>
<dbReference type="SUPFAM" id="SSF52047">
    <property type="entry name" value="RNI-like"/>
    <property type="match status" value="1"/>
</dbReference>
<name>A0A137PBF4_CONC2</name>